<protein>
    <submittedName>
        <fullName evidence="7">Cysteine/O-acetylserine efflux protein</fullName>
    </submittedName>
</protein>
<feature type="transmembrane region" description="Helical" evidence="6">
    <location>
        <begin position="179"/>
        <end position="199"/>
    </location>
</feature>
<dbReference type="GO" id="GO:0005886">
    <property type="term" value="C:plasma membrane"/>
    <property type="evidence" value="ECO:0007669"/>
    <property type="project" value="UniProtKB-SubCell"/>
</dbReference>
<evidence type="ECO:0000256" key="5">
    <source>
        <dbReference type="ARBA" id="ARBA00023136"/>
    </source>
</evidence>
<comment type="subcellular location">
    <subcellularLocation>
        <location evidence="1">Cell membrane</location>
        <topology evidence="1">Multi-pass membrane protein</topology>
    </subcellularLocation>
</comment>
<dbReference type="PANTHER" id="PTHR30086">
    <property type="entry name" value="ARGININE EXPORTER PROTEIN ARGO"/>
    <property type="match status" value="1"/>
</dbReference>
<dbReference type="PANTHER" id="PTHR30086:SF20">
    <property type="entry name" value="ARGININE EXPORTER PROTEIN ARGO-RELATED"/>
    <property type="match status" value="1"/>
</dbReference>
<dbReference type="OrthoDB" id="9804822at2"/>
<keyword evidence="8" id="KW-1185">Reference proteome</keyword>
<evidence type="ECO:0000313" key="8">
    <source>
        <dbReference type="Proteomes" id="UP000193200"/>
    </source>
</evidence>
<keyword evidence="3 6" id="KW-0812">Transmembrane</keyword>
<dbReference type="FunCoup" id="A0A1Y5SQB7">
    <property type="interactions" value="28"/>
</dbReference>
<evidence type="ECO:0000313" key="7">
    <source>
        <dbReference type="EMBL" id="SLN44666.1"/>
    </source>
</evidence>
<feature type="transmembrane region" description="Helical" evidence="6">
    <location>
        <begin position="140"/>
        <end position="167"/>
    </location>
</feature>
<keyword evidence="4 6" id="KW-1133">Transmembrane helix</keyword>
<reference evidence="7 8" key="1">
    <citation type="submission" date="2017-03" db="EMBL/GenBank/DDBJ databases">
        <authorList>
            <person name="Afonso C.L."/>
            <person name="Miller P.J."/>
            <person name="Scott M.A."/>
            <person name="Spackman E."/>
            <person name="Goraichik I."/>
            <person name="Dimitrov K.M."/>
            <person name="Suarez D.L."/>
            <person name="Swayne D.E."/>
        </authorList>
    </citation>
    <scope>NUCLEOTIDE SEQUENCE [LARGE SCALE GENOMIC DNA]</scope>
    <source>
        <strain evidence="7 8">CECT 7691</strain>
    </source>
</reference>
<evidence type="ECO:0000256" key="1">
    <source>
        <dbReference type="ARBA" id="ARBA00004651"/>
    </source>
</evidence>
<dbReference type="Pfam" id="PF01810">
    <property type="entry name" value="LysE"/>
    <property type="match status" value="1"/>
</dbReference>
<keyword evidence="2" id="KW-1003">Cell membrane</keyword>
<name>A0A1Y5SQB7_9PROT</name>
<feature type="transmembrane region" description="Helical" evidence="6">
    <location>
        <begin position="113"/>
        <end position="134"/>
    </location>
</feature>
<dbReference type="GO" id="GO:0015171">
    <property type="term" value="F:amino acid transmembrane transporter activity"/>
    <property type="evidence" value="ECO:0007669"/>
    <property type="project" value="TreeGrafter"/>
</dbReference>
<organism evidence="7 8">
    <name type="scientific">Oceanibacterium hippocampi</name>
    <dbReference type="NCBI Taxonomy" id="745714"/>
    <lineage>
        <taxon>Bacteria</taxon>
        <taxon>Pseudomonadati</taxon>
        <taxon>Pseudomonadota</taxon>
        <taxon>Alphaproteobacteria</taxon>
        <taxon>Sneathiellales</taxon>
        <taxon>Sneathiellaceae</taxon>
        <taxon>Oceanibacterium</taxon>
    </lineage>
</organism>
<evidence type="ECO:0000256" key="3">
    <source>
        <dbReference type="ARBA" id="ARBA00022692"/>
    </source>
</evidence>
<gene>
    <name evidence="7" type="primary">eamB_1</name>
    <name evidence="7" type="ORF">OCH7691_01897</name>
</gene>
<dbReference type="EMBL" id="FWFR01000001">
    <property type="protein sequence ID" value="SLN44666.1"/>
    <property type="molecule type" value="Genomic_DNA"/>
</dbReference>
<feature type="transmembrane region" description="Helical" evidence="6">
    <location>
        <begin position="40"/>
        <end position="62"/>
    </location>
</feature>
<evidence type="ECO:0000256" key="2">
    <source>
        <dbReference type="ARBA" id="ARBA00022475"/>
    </source>
</evidence>
<evidence type="ECO:0000256" key="4">
    <source>
        <dbReference type="ARBA" id="ARBA00022989"/>
    </source>
</evidence>
<sequence length="203" mass="21371">MSIDTALALTGFAFAMSISPGPANFLLLASGANFGYLRSLPLLLGISLGFLAMVFLVGMGLGELLRQFPVVNDVLKLACAGFVLWLAWKIANSRTMGGGEGQAMARPLGFVQAALFQLVNPKAWAVALIVTVGYTDPDAYLTSLLLLILLFAVVNLPSISVWAISGVALRRLLGEGRRIVVFNIAMALLLVASMVPVLLGGHG</sequence>
<feature type="transmembrane region" description="Helical" evidence="6">
    <location>
        <begin position="74"/>
        <end position="92"/>
    </location>
</feature>
<dbReference type="Proteomes" id="UP000193200">
    <property type="component" value="Unassembled WGS sequence"/>
</dbReference>
<feature type="transmembrane region" description="Helical" evidence="6">
    <location>
        <begin position="6"/>
        <end position="28"/>
    </location>
</feature>
<dbReference type="InterPro" id="IPR001123">
    <property type="entry name" value="LeuE-type"/>
</dbReference>
<dbReference type="InParanoid" id="A0A1Y5SQB7"/>
<keyword evidence="5 6" id="KW-0472">Membrane</keyword>
<dbReference type="GO" id="GO:0033228">
    <property type="term" value="P:cysteine export across plasma membrane"/>
    <property type="evidence" value="ECO:0007669"/>
    <property type="project" value="TreeGrafter"/>
</dbReference>
<accession>A0A1Y5SQB7</accession>
<evidence type="ECO:0000256" key="6">
    <source>
        <dbReference type="SAM" id="Phobius"/>
    </source>
</evidence>
<dbReference type="RefSeq" id="WP_085883586.1">
    <property type="nucleotide sequence ID" value="NZ_FWFR01000001.1"/>
</dbReference>
<proteinExistence type="predicted"/>
<dbReference type="AlphaFoldDB" id="A0A1Y5SQB7"/>